<proteinExistence type="predicted"/>
<organism evidence="1 2">
    <name type="scientific">Natronococcus amylolyticus DSM 10524</name>
    <dbReference type="NCBI Taxonomy" id="1227497"/>
    <lineage>
        <taxon>Archaea</taxon>
        <taxon>Methanobacteriati</taxon>
        <taxon>Methanobacteriota</taxon>
        <taxon>Stenosarchaea group</taxon>
        <taxon>Halobacteria</taxon>
        <taxon>Halobacteriales</taxon>
        <taxon>Natrialbaceae</taxon>
        <taxon>Natronococcus</taxon>
    </lineage>
</organism>
<reference evidence="1 2" key="1">
    <citation type="journal article" date="2014" name="PLoS Genet.">
        <title>Phylogenetically driven sequencing of extremely halophilic archaea reveals strategies for static and dynamic osmo-response.</title>
        <authorList>
            <person name="Becker E.A."/>
            <person name="Seitzer P.M."/>
            <person name="Tritt A."/>
            <person name="Larsen D."/>
            <person name="Krusor M."/>
            <person name="Yao A.I."/>
            <person name="Wu D."/>
            <person name="Madern D."/>
            <person name="Eisen J.A."/>
            <person name="Darling A.E."/>
            <person name="Facciotti M.T."/>
        </authorList>
    </citation>
    <scope>NUCLEOTIDE SEQUENCE [LARGE SCALE GENOMIC DNA]</scope>
    <source>
        <strain evidence="1 2">DSM 10524</strain>
    </source>
</reference>
<sequence>MEFFGVPGAGKSTIAHHVGQRLAADGYSVAEPTYTLVHDRTRIRRYLAKMRYAVSTTARRPDRTLSSGRLLAATAQPTHSTTGKLLFNWLFVQGVVDAHRGDGVRLLDQGLCQAVWSVALRADHDRLMELSERAVNALSRTGSAHIVIVEITPETARNRLAARATDESRVSPTEADGTIVDAFECKARVEKAIVAAAADEPTIDIVRVRNETSADLERSTGELYEALTTTSA</sequence>
<evidence type="ECO:0008006" key="3">
    <source>
        <dbReference type="Google" id="ProtNLM"/>
    </source>
</evidence>
<evidence type="ECO:0000313" key="2">
    <source>
        <dbReference type="Proteomes" id="UP000011688"/>
    </source>
</evidence>
<accession>L9X1N2</accession>
<dbReference type="EMBL" id="AOIB01000031">
    <property type="protein sequence ID" value="ELY55497.1"/>
    <property type="molecule type" value="Genomic_DNA"/>
</dbReference>
<dbReference type="AlphaFoldDB" id="L9X1N2"/>
<protein>
    <recommendedName>
        <fullName evidence="3">Thymidylate kinase</fullName>
    </recommendedName>
</protein>
<dbReference type="eggNOG" id="arCOG01891">
    <property type="taxonomic scope" value="Archaea"/>
</dbReference>
<name>L9X1N2_9EURY</name>
<keyword evidence="2" id="KW-1185">Reference proteome</keyword>
<dbReference type="STRING" id="1227497.C491_17337"/>
<comment type="caution">
    <text evidence="1">The sequence shown here is derived from an EMBL/GenBank/DDBJ whole genome shotgun (WGS) entry which is preliminary data.</text>
</comment>
<dbReference type="Gene3D" id="3.40.50.300">
    <property type="entry name" value="P-loop containing nucleotide triphosphate hydrolases"/>
    <property type="match status" value="1"/>
</dbReference>
<evidence type="ECO:0000313" key="1">
    <source>
        <dbReference type="EMBL" id="ELY55497.1"/>
    </source>
</evidence>
<dbReference type="SUPFAM" id="SSF52540">
    <property type="entry name" value="P-loop containing nucleoside triphosphate hydrolases"/>
    <property type="match status" value="1"/>
</dbReference>
<dbReference type="InterPro" id="IPR027417">
    <property type="entry name" value="P-loop_NTPase"/>
</dbReference>
<dbReference type="Proteomes" id="UP000011688">
    <property type="component" value="Unassembled WGS sequence"/>
</dbReference>
<gene>
    <name evidence="1" type="ORF">C491_17337</name>
</gene>